<dbReference type="PROSITE" id="PS51462">
    <property type="entry name" value="NUDIX"/>
    <property type="match status" value="1"/>
</dbReference>
<dbReference type="PANTHER" id="PTHR11839">
    <property type="entry name" value="UDP/ADP-SUGAR PYROPHOSPHATASE"/>
    <property type="match status" value="1"/>
</dbReference>
<dbReference type="InterPro" id="IPR000086">
    <property type="entry name" value="NUDIX_hydrolase_dom"/>
</dbReference>
<dbReference type="GO" id="GO:0006753">
    <property type="term" value="P:nucleoside phosphate metabolic process"/>
    <property type="evidence" value="ECO:0007669"/>
    <property type="project" value="TreeGrafter"/>
</dbReference>
<gene>
    <name evidence="4" type="ORF">F1C12_07435</name>
</gene>
<evidence type="ECO:0000313" key="5">
    <source>
        <dbReference type="Proteomes" id="UP000515511"/>
    </source>
</evidence>
<proteinExistence type="predicted"/>
<protein>
    <submittedName>
        <fullName evidence="4">NUDIX hydrolase</fullName>
    </submittedName>
</protein>
<dbReference type="SUPFAM" id="SSF55811">
    <property type="entry name" value="Nudix"/>
    <property type="match status" value="1"/>
</dbReference>
<dbReference type="AlphaFoldDB" id="A0A7G6Y919"/>
<dbReference type="CDD" id="cd24158">
    <property type="entry name" value="NUDIX_ADPRase_Rv1700"/>
    <property type="match status" value="1"/>
</dbReference>
<dbReference type="RefSeq" id="WP_185278156.1">
    <property type="nucleotide sequence ID" value="NZ_CP043641.1"/>
</dbReference>
<dbReference type="GO" id="GO:0016787">
    <property type="term" value="F:hydrolase activity"/>
    <property type="evidence" value="ECO:0007669"/>
    <property type="project" value="UniProtKB-KW"/>
</dbReference>
<name>A0A7G6Y919_9MICO</name>
<sequence length="232" mass="25392">MAAEAEGAPEAGALRDEPFRPEIVSSDVAFGGRIWDVRRDTFRYNGEDITREYVDHTGAVAVLALDDEGRVLLIRQYRHPVRYRDWEIPAGLLDIRGEDPLTAAQRELAEEADLQAGQWNVLTDVFTSPGGSDEAIRVYLARDVRATAEAFAREAEEADIEVAWVPLEEAVDAVLERRAHNAVLIIAVLAARVAREKGWESLGAADAPWPSHPKLADADGEAPELSEQSAAG</sequence>
<dbReference type="Pfam" id="PF00293">
    <property type="entry name" value="NUDIX"/>
    <property type="match status" value="1"/>
</dbReference>
<dbReference type="PANTHER" id="PTHR11839:SF31">
    <property type="entry name" value="ADP-RIBOSE PYROPHOSPHATASE"/>
    <property type="match status" value="1"/>
</dbReference>
<dbReference type="EMBL" id="CP043641">
    <property type="protein sequence ID" value="QNE34984.1"/>
    <property type="molecule type" value="Genomic_DNA"/>
</dbReference>
<evidence type="ECO:0000259" key="3">
    <source>
        <dbReference type="PROSITE" id="PS51462"/>
    </source>
</evidence>
<reference evidence="5" key="1">
    <citation type="submission" date="2019-09" db="EMBL/GenBank/DDBJ databases">
        <title>Antimicrobial potential of Antarctic Bacteria.</title>
        <authorList>
            <person name="Benaud N."/>
            <person name="Edwards R.J."/>
            <person name="Ferrari B.C."/>
        </authorList>
    </citation>
    <scope>NUCLEOTIDE SEQUENCE [LARGE SCALE GENOMIC DNA]</scope>
    <source>
        <strain evidence="5">INR9</strain>
    </source>
</reference>
<dbReference type="InterPro" id="IPR015797">
    <property type="entry name" value="NUDIX_hydrolase-like_dom_sf"/>
</dbReference>
<dbReference type="Gene3D" id="3.90.79.10">
    <property type="entry name" value="Nucleoside Triphosphate Pyrophosphohydrolase"/>
    <property type="match status" value="1"/>
</dbReference>
<organism evidence="4 5">
    <name type="scientific">Leifsonia shinshuensis</name>
    <dbReference type="NCBI Taxonomy" id="150026"/>
    <lineage>
        <taxon>Bacteria</taxon>
        <taxon>Bacillati</taxon>
        <taxon>Actinomycetota</taxon>
        <taxon>Actinomycetes</taxon>
        <taxon>Micrococcales</taxon>
        <taxon>Microbacteriaceae</taxon>
        <taxon>Leifsonia</taxon>
    </lineage>
</organism>
<dbReference type="KEGG" id="lse:F1C12_07435"/>
<keyword evidence="1 4" id="KW-0378">Hydrolase</keyword>
<evidence type="ECO:0000256" key="2">
    <source>
        <dbReference type="SAM" id="MobiDB-lite"/>
    </source>
</evidence>
<dbReference type="GO" id="GO:0005829">
    <property type="term" value="C:cytosol"/>
    <property type="evidence" value="ECO:0007669"/>
    <property type="project" value="TreeGrafter"/>
</dbReference>
<evidence type="ECO:0000313" key="4">
    <source>
        <dbReference type="EMBL" id="QNE34984.1"/>
    </source>
</evidence>
<dbReference type="GO" id="GO:0019693">
    <property type="term" value="P:ribose phosphate metabolic process"/>
    <property type="evidence" value="ECO:0007669"/>
    <property type="project" value="TreeGrafter"/>
</dbReference>
<feature type="domain" description="Nudix hydrolase" evidence="3">
    <location>
        <begin position="55"/>
        <end position="187"/>
    </location>
</feature>
<feature type="region of interest" description="Disordered" evidence="2">
    <location>
        <begin position="203"/>
        <end position="232"/>
    </location>
</feature>
<evidence type="ECO:0000256" key="1">
    <source>
        <dbReference type="ARBA" id="ARBA00022801"/>
    </source>
</evidence>
<accession>A0A7G6Y919</accession>
<dbReference type="Proteomes" id="UP000515511">
    <property type="component" value="Chromosome"/>
</dbReference>